<reference evidence="2" key="1">
    <citation type="journal article" date="2024" name="Proc. Natl. Acad. Sci. U.S.A.">
        <title>Extraordinary preservation of gene collinearity over three hundred million years revealed in homosporous lycophytes.</title>
        <authorList>
            <person name="Li C."/>
            <person name="Wickell D."/>
            <person name="Kuo L.Y."/>
            <person name="Chen X."/>
            <person name="Nie B."/>
            <person name="Liao X."/>
            <person name="Peng D."/>
            <person name="Ji J."/>
            <person name="Jenkins J."/>
            <person name="Williams M."/>
            <person name="Shu S."/>
            <person name="Plott C."/>
            <person name="Barry K."/>
            <person name="Rajasekar S."/>
            <person name="Grimwood J."/>
            <person name="Han X."/>
            <person name="Sun S."/>
            <person name="Hou Z."/>
            <person name="He W."/>
            <person name="Dai G."/>
            <person name="Sun C."/>
            <person name="Schmutz J."/>
            <person name="Leebens-Mack J.H."/>
            <person name="Li F.W."/>
            <person name="Wang L."/>
        </authorList>
    </citation>
    <scope>NUCLEOTIDE SEQUENCE [LARGE SCALE GENOMIC DNA]</scope>
    <source>
        <strain evidence="2">cv. PW_Plant_1</strain>
    </source>
</reference>
<dbReference type="EMBL" id="CM055098">
    <property type="protein sequence ID" value="KAJ7548500.1"/>
    <property type="molecule type" value="Genomic_DNA"/>
</dbReference>
<name>A0ACC2D2R5_DIPCM</name>
<accession>A0ACC2D2R5</accession>
<gene>
    <name evidence="1" type="ORF">O6H91_07G014500</name>
</gene>
<proteinExistence type="predicted"/>
<dbReference type="Proteomes" id="UP001162992">
    <property type="component" value="Chromosome 7"/>
</dbReference>
<comment type="caution">
    <text evidence="1">The sequence shown here is derived from an EMBL/GenBank/DDBJ whole genome shotgun (WGS) entry which is preliminary data.</text>
</comment>
<protein>
    <submittedName>
        <fullName evidence="1">Uncharacterized protein</fullName>
    </submittedName>
</protein>
<keyword evidence="2" id="KW-1185">Reference proteome</keyword>
<evidence type="ECO:0000313" key="1">
    <source>
        <dbReference type="EMBL" id="KAJ7548500.1"/>
    </source>
</evidence>
<organism evidence="1 2">
    <name type="scientific">Diphasiastrum complanatum</name>
    <name type="common">Issler's clubmoss</name>
    <name type="synonym">Lycopodium complanatum</name>
    <dbReference type="NCBI Taxonomy" id="34168"/>
    <lineage>
        <taxon>Eukaryota</taxon>
        <taxon>Viridiplantae</taxon>
        <taxon>Streptophyta</taxon>
        <taxon>Embryophyta</taxon>
        <taxon>Tracheophyta</taxon>
        <taxon>Lycopodiopsida</taxon>
        <taxon>Lycopodiales</taxon>
        <taxon>Lycopodiaceae</taxon>
        <taxon>Lycopodioideae</taxon>
        <taxon>Diphasiastrum</taxon>
    </lineage>
</organism>
<evidence type="ECO:0000313" key="2">
    <source>
        <dbReference type="Proteomes" id="UP001162992"/>
    </source>
</evidence>
<sequence>MVATTMSIANWKLGRFTSSIFSFLINDCVLILLVFRNKIIHIALSFSKLHLVHAFICVLVQEGLSSEHNSELLTNSFKVSPWMDVEFQGWYIGSWMVSILAVSTCKKYRTVMGMGCTR</sequence>